<keyword evidence="9" id="KW-1185">Reference proteome</keyword>
<dbReference type="EMBL" id="JAAAWO010000016">
    <property type="protein sequence ID" value="NDW17165.1"/>
    <property type="molecule type" value="Genomic_DNA"/>
</dbReference>
<accession>A0A6N9TM00</accession>
<proteinExistence type="inferred from homology"/>
<evidence type="ECO:0000256" key="4">
    <source>
        <dbReference type="ARBA" id="ARBA00022490"/>
    </source>
</evidence>
<keyword evidence="5" id="KW-0819">tRNA processing</keyword>
<evidence type="ECO:0000259" key="7">
    <source>
        <dbReference type="Pfam" id="PF00814"/>
    </source>
</evidence>
<dbReference type="InterPro" id="IPR000905">
    <property type="entry name" value="Gcp-like_dom"/>
</dbReference>
<dbReference type="PANTHER" id="PTHR11735">
    <property type="entry name" value="TRNA N6-ADENOSINE THREONYLCARBAMOYLTRANSFERASE"/>
    <property type="match status" value="1"/>
</dbReference>
<sequence>MNILAIDTATEACSVALEVDNTLYSHFEVCPQQHSQRLLPMIDAILKEAGVELASLDLLAFGRGPGSFTGVRIATGMIQGLALGTGLPVAGVSTLKAMAVEAAQKSTGQFVAVASDARMGEVYFCVYKQSDNGLETVVPEQVCPPTEAVNYLSELGEALNNNVIVAGTGWAAYEELQQWLNTQGDGETAISKAANTEKKPAVTLPNAAFMLEDAKEAARANTTTSAAEVKPVYLRDKVTWKKLPGRE</sequence>
<gene>
    <name evidence="8" type="primary">tsaB</name>
    <name evidence="8" type="ORF">GTQ48_16740</name>
</gene>
<comment type="similarity">
    <text evidence="2">Belongs to the KAE1 / TsaD family. TsaB subfamily.</text>
</comment>
<dbReference type="Gene3D" id="3.30.420.40">
    <property type="match status" value="2"/>
</dbReference>
<dbReference type="InterPro" id="IPR043129">
    <property type="entry name" value="ATPase_NBD"/>
</dbReference>
<dbReference type="CDD" id="cd24032">
    <property type="entry name" value="ASKHA_NBD_TsaB"/>
    <property type="match status" value="1"/>
</dbReference>
<dbReference type="FunFam" id="3.30.420.40:FF:000097">
    <property type="entry name" value="tRNA threonylcarbamoyladenosine biosynthesis protein TsaB"/>
    <property type="match status" value="1"/>
</dbReference>
<evidence type="ECO:0000313" key="9">
    <source>
        <dbReference type="Proteomes" id="UP000471381"/>
    </source>
</evidence>
<organism evidence="8 9">
    <name type="scientific">Alteromonas genovensis</name>
    <dbReference type="NCBI Taxonomy" id="471225"/>
    <lineage>
        <taxon>Bacteria</taxon>
        <taxon>Pseudomonadati</taxon>
        <taxon>Pseudomonadota</taxon>
        <taxon>Gammaproteobacteria</taxon>
        <taxon>Alteromonadales</taxon>
        <taxon>Alteromonadaceae</taxon>
        <taxon>Alteromonas/Salinimonas group</taxon>
        <taxon>Alteromonas</taxon>
    </lineage>
</organism>
<dbReference type="NCBIfam" id="TIGR03725">
    <property type="entry name" value="T6A_YeaZ"/>
    <property type="match status" value="1"/>
</dbReference>
<name>A0A6N9TM00_9ALTE</name>
<protein>
    <recommendedName>
        <fullName evidence="3">tRNA threonylcarbamoyladenosine biosynthesis protein TsaB</fullName>
    </recommendedName>
    <alternativeName>
        <fullName evidence="6">t(6)A37 threonylcarbamoyladenosine biosynthesis protein TsaB</fullName>
    </alternativeName>
</protein>
<evidence type="ECO:0000256" key="6">
    <source>
        <dbReference type="ARBA" id="ARBA00032446"/>
    </source>
</evidence>
<comment type="subcellular location">
    <subcellularLocation>
        <location evidence="1">Cytoplasm</location>
    </subcellularLocation>
</comment>
<dbReference type="InterPro" id="IPR022496">
    <property type="entry name" value="T6A_TsaB"/>
</dbReference>
<dbReference type="AlphaFoldDB" id="A0A6N9TM00"/>
<dbReference type="GO" id="GO:0005829">
    <property type="term" value="C:cytosol"/>
    <property type="evidence" value="ECO:0007669"/>
    <property type="project" value="TreeGrafter"/>
</dbReference>
<evidence type="ECO:0000256" key="3">
    <source>
        <dbReference type="ARBA" id="ARBA00019012"/>
    </source>
</evidence>
<dbReference type="GO" id="GO:0002949">
    <property type="term" value="P:tRNA threonylcarbamoyladenosine modification"/>
    <property type="evidence" value="ECO:0007669"/>
    <property type="project" value="InterPro"/>
</dbReference>
<feature type="domain" description="Gcp-like" evidence="7">
    <location>
        <begin position="28"/>
        <end position="240"/>
    </location>
</feature>
<reference evidence="8 9" key="1">
    <citation type="submission" date="2020-01" db="EMBL/GenBank/DDBJ databases">
        <title>Genomes of bacteria type strains.</title>
        <authorList>
            <person name="Chen J."/>
            <person name="Zhu S."/>
            <person name="Yang J."/>
        </authorList>
    </citation>
    <scope>NUCLEOTIDE SEQUENCE [LARGE SCALE GENOMIC DNA]</scope>
    <source>
        <strain evidence="8 9">LMG 24078</strain>
    </source>
</reference>
<keyword evidence="4" id="KW-0963">Cytoplasm</keyword>
<comment type="caution">
    <text evidence="8">The sequence shown here is derived from an EMBL/GenBank/DDBJ whole genome shotgun (WGS) entry which is preliminary data.</text>
</comment>
<evidence type="ECO:0000313" key="8">
    <source>
        <dbReference type="EMBL" id="NDW17165.1"/>
    </source>
</evidence>
<dbReference type="PANTHER" id="PTHR11735:SF11">
    <property type="entry name" value="TRNA THREONYLCARBAMOYLADENOSINE BIOSYNTHESIS PROTEIN TSAB"/>
    <property type="match status" value="1"/>
</dbReference>
<evidence type="ECO:0000256" key="2">
    <source>
        <dbReference type="ARBA" id="ARBA00010493"/>
    </source>
</evidence>
<dbReference type="GO" id="GO:0016740">
    <property type="term" value="F:transferase activity"/>
    <property type="evidence" value="ECO:0007669"/>
    <property type="project" value="UniProtKB-KW"/>
</dbReference>
<evidence type="ECO:0000256" key="5">
    <source>
        <dbReference type="ARBA" id="ARBA00022694"/>
    </source>
</evidence>
<dbReference type="Proteomes" id="UP000471381">
    <property type="component" value="Unassembled WGS sequence"/>
</dbReference>
<keyword evidence="8" id="KW-0808">Transferase</keyword>
<dbReference type="SUPFAM" id="SSF53067">
    <property type="entry name" value="Actin-like ATPase domain"/>
    <property type="match status" value="2"/>
</dbReference>
<dbReference type="Pfam" id="PF00814">
    <property type="entry name" value="TsaD"/>
    <property type="match status" value="1"/>
</dbReference>
<evidence type="ECO:0000256" key="1">
    <source>
        <dbReference type="ARBA" id="ARBA00004496"/>
    </source>
</evidence>
<dbReference type="RefSeq" id="WP_163107686.1">
    <property type="nucleotide sequence ID" value="NZ_JAAAWO010000016.1"/>
</dbReference>